<proteinExistence type="predicted"/>
<evidence type="ECO:0008006" key="3">
    <source>
        <dbReference type="Google" id="ProtNLM"/>
    </source>
</evidence>
<name>A0A8J4CR57_9CHLO</name>
<dbReference type="AlphaFoldDB" id="A0A8J4CR57"/>
<dbReference type="OrthoDB" id="549134at2759"/>
<sequence length="245" mass="27439">MGAGAKLADRDDTGDPAAAPTALPRDILFRICKFSDPNVRDMILRLVNSEFRWLEPRHIQFRNVVSVHAFQPWIATNYAALTYVDRLKLFAAVCASGCLDNLGHLLEARCPWSPICFDFKTLILIADQEPVLQWLLMEGCPVGTPTDCLTVVLSAAKYGSMSTLRWAVRVLRPELTEQIMAAAAAAKHTEWREKINWLLQIRCPWCSLTPLAAVYEGRLDVLQFLLENGVRPVPGCHLAALARER</sequence>
<dbReference type="Proteomes" id="UP000747110">
    <property type="component" value="Unassembled WGS sequence"/>
</dbReference>
<dbReference type="SUPFAM" id="SSF140860">
    <property type="entry name" value="Pseudo ankyrin repeat-like"/>
    <property type="match status" value="1"/>
</dbReference>
<keyword evidence="2" id="KW-1185">Reference proteome</keyword>
<feature type="non-terminal residue" evidence="1">
    <location>
        <position position="245"/>
    </location>
</feature>
<reference evidence="1" key="1">
    <citation type="journal article" date="2021" name="Proc. Natl. Acad. Sci. U.S.A.">
        <title>Three genomes in the algal genus Volvox reveal the fate of a haploid sex-determining region after a transition to homothallism.</title>
        <authorList>
            <person name="Yamamoto K."/>
            <person name="Hamaji T."/>
            <person name="Kawai-Toyooka H."/>
            <person name="Matsuzaki R."/>
            <person name="Takahashi F."/>
            <person name="Nishimura Y."/>
            <person name="Kawachi M."/>
            <person name="Noguchi H."/>
            <person name="Minakuchi Y."/>
            <person name="Umen J.G."/>
            <person name="Toyoda A."/>
            <person name="Nozaki H."/>
        </authorList>
    </citation>
    <scope>NUCLEOTIDE SEQUENCE</scope>
    <source>
        <strain evidence="1">NIES-3786</strain>
    </source>
</reference>
<comment type="caution">
    <text evidence="1">The sequence shown here is derived from an EMBL/GenBank/DDBJ whole genome shotgun (WGS) entry which is preliminary data.</text>
</comment>
<organism evidence="1 2">
    <name type="scientific">Volvox reticuliferus</name>
    <dbReference type="NCBI Taxonomy" id="1737510"/>
    <lineage>
        <taxon>Eukaryota</taxon>
        <taxon>Viridiplantae</taxon>
        <taxon>Chlorophyta</taxon>
        <taxon>core chlorophytes</taxon>
        <taxon>Chlorophyceae</taxon>
        <taxon>CS clade</taxon>
        <taxon>Chlamydomonadales</taxon>
        <taxon>Volvocaceae</taxon>
        <taxon>Volvox</taxon>
    </lineage>
</organism>
<accession>A0A8J4CR57</accession>
<dbReference type="EMBL" id="BNCP01000031">
    <property type="protein sequence ID" value="GIL85053.1"/>
    <property type="molecule type" value="Genomic_DNA"/>
</dbReference>
<protein>
    <recommendedName>
        <fullName evidence="3">F-box domain-containing protein</fullName>
    </recommendedName>
</protein>
<evidence type="ECO:0000313" key="1">
    <source>
        <dbReference type="EMBL" id="GIL85053.1"/>
    </source>
</evidence>
<evidence type="ECO:0000313" key="2">
    <source>
        <dbReference type="Proteomes" id="UP000747110"/>
    </source>
</evidence>
<gene>
    <name evidence="1" type="ORF">Vretifemale_13676</name>
</gene>